<comment type="subcellular location">
    <subcellularLocation>
        <location evidence="1">Cell membrane</location>
        <topology evidence="1">Multi-pass membrane protein</topology>
    </subcellularLocation>
</comment>
<evidence type="ECO:0000256" key="6">
    <source>
        <dbReference type="ARBA" id="ARBA00023136"/>
    </source>
</evidence>
<gene>
    <name evidence="8" type="ORF">ACFSSA_11910</name>
</gene>
<comment type="similarity">
    <text evidence="2">Belongs to the DoxX family.</text>
</comment>
<dbReference type="Proteomes" id="UP001597375">
    <property type="component" value="Unassembled WGS sequence"/>
</dbReference>
<dbReference type="PANTHER" id="PTHR33452:SF1">
    <property type="entry name" value="INNER MEMBRANE PROTEIN YPHA-RELATED"/>
    <property type="match status" value="1"/>
</dbReference>
<dbReference type="EMBL" id="JBHUIT010000027">
    <property type="protein sequence ID" value="MFD2257380.1"/>
    <property type="molecule type" value="Genomic_DNA"/>
</dbReference>
<dbReference type="InterPro" id="IPR032808">
    <property type="entry name" value="DoxX"/>
</dbReference>
<evidence type="ECO:0000256" key="4">
    <source>
        <dbReference type="ARBA" id="ARBA00022692"/>
    </source>
</evidence>
<keyword evidence="5 7" id="KW-1133">Transmembrane helix</keyword>
<sequence length="158" mass="17012">MRKLLISTAPPSTILIRIMIGGVFLGEGIQKFLYSETMGSGRFEKIGIPSPDLMGPFVGSTEIVCGVLVLLGLATRYAVIPLLAIMAVAIFTTKIPILLGAEFFGFAPRSLDRYGLLGMLHESRTDLSMTFGSLYLLIVGAGRWSLDAVLTTANNEDL</sequence>
<feature type="transmembrane region" description="Helical" evidence="7">
    <location>
        <begin position="127"/>
        <end position="146"/>
    </location>
</feature>
<evidence type="ECO:0000313" key="8">
    <source>
        <dbReference type="EMBL" id="MFD2257380.1"/>
    </source>
</evidence>
<evidence type="ECO:0000313" key="9">
    <source>
        <dbReference type="Proteomes" id="UP001597375"/>
    </source>
</evidence>
<keyword evidence="4 7" id="KW-0812">Transmembrane</keyword>
<comment type="caution">
    <text evidence="8">The sequence shown here is derived from an EMBL/GenBank/DDBJ whole genome shotgun (WGS) entry which is preliminary data.</text>
</comment>
<dbReference type="Pfam" id="PF07681">
    <property type="entry name" value="DoxX"/>
    <property type="match status" value="1"/>
</dbReference>
<evidence type="ECO:0000256" key="5">
    <source>
        <dbReference type="ARBA" id="ARBA00022989"/>
    </source>
</evidence>
<keyword evidence="6 7" id="KW-0472">Membrane</keyword>
<dbReference type="RefSeq" id="WP_386820665.1">
    <property type="nucleotide sequence ID" value="NZ_JBHUIT010000027.1"/>
</dbReference>
<dbReference type="InterPro" id="IPR051907">
    <property type="entry name" value="DoxX-like_oxidoreductase"/>
</dbReference>
<proteinExistence type="inferred from homology"/>
<reference evidence="9" key="1">
    <citation type="journal article" date="2019" name="Int. J. Syst. Evol. Microbiol.">
        <title>The Global Catalogue of Microorganisms (GCM) 10K type strain sequencing project: providing services to taxonomists for standard genome sequencing and annotation.</title>
        <authorList>
            <consortium name="The Broad Institute Genomics Platform"/>
            <consortium name="The Broad Institute Genome Sequencing Center for Infectious Disease"/>
            <person name="Wu L."/>
            <person name="Ma J."/>
        </authorList>
    </citation>
    <scope>NUCLEOTIDE SEQUENCE [LARGE SCALE GENOMIC DNA]</scope>
    <source>
        <strain evidence="9">CGMCC 4.7106</strain>
    </source>
</reference>
<feature type="transmembrane region" description="Helical" evidence="7">
    <location>
        <begin position="12"/>
        <end position="33"/>
    </location>
</feature>
<evidence type="ECO:0000256" key="2">
    <source>
        <dbReference type="ARBA" id="ARBA00006679"/>
    </source>
</evidence>
<keyword evidence="9" id="KW-1185">Reference proteome</keyword>
<keyword evidence="3" id="KW-1003">Cell membrane</keyword>
<evidence type="ECO:0000256" key="3">
    <source>
        <dbReference type="ARBA" id="ARBA00022475"/>
    </source>
</evidence>
<protein>
    <submittedName>
        <fullName evidence="8">DoxX family protein</fullName>
    </submittedName>
</protein>
<name>A0ABW5DDA9_9BACT</name>
<evidence type="ECO:0000256" key="1">
    <source>
        <dbReference type="ARBA" id="ARBA00004651"/>
    </source>
</evidence>
<accession>A0ABW5DDA9</accession>
<dbReference type="PANTHER" id="PTHR33452">
    <property type="entry name" value="OXIDOREDUCTASE CATD-RELATED"/>
    <property type="match status" value="1"/>
</dbReference>
<feature type="transmembrane region" description="Helical" evidence="7">
    <location>
        <begin position="53"/>
        <end position="75"/>
    </location>
</feature>
<evidence type="ECO:0000256" key="7">
    <source>
        <dbReference type="SAM" id="Phobius"/>
    </source>
</evidence>
<feature type="transmembrane region" description="Helical" evidence="7">
    <location>
        <begin position="82"/>
        <end position="107"/>
    </location>
</feature>
<organism evidence="8 9">
    <name type="scientific">Luteolibacter algae</name>
    <dbReference type="NCBI Taxonomy" id="454151"/>
    <lineage>
        <taxon>Bacteria</taxon>
        <taxon>Pseudomonadati</taxon>
        <taxon>Verrucomicrobiota</taxon>
        <taxon>Verrucomicrobiia</taxon>
        <taxon>Verrucomicrobiales</taxon>
        <taxon>Verrucomicrobiaceae</taxon>
        <taxon>Luteolibacter</taxon>
    </lineage>
</organism>